<dbReference type="InterPro" id="IPR001849">
    <property type="entry name" value="PH_domain"/>
</dbReference>
<dbReference type="SUPFAM" id="SSF46785">
    <property type="entry name" value="Winged helix' DNA-binding domain"/>
    <property type="match status" value="1"/>
</dbReference>
<keyword evidence="8" id="KW-1185">Reference proteome</keyword>
<dbReference type="GO" id="GO:0030036">
    <property type="term" value="P:actin cytoskeleton organization"/>
    <property type="evidence" value="ECO:0007669"/>
    <property type="project" value="TreeGrafter"/>
</dbReference>
<protein>
    <submittedName>
        <fullName evidence="7">Uncharacterized protein</fullName>
    </submittedName>
</protein>
<name>A0A914ABB9_PATMI</name>
<dbReference type="RefSeq" id="XP_038060654.1">
    <property type="nucleotide sequence ID" value="XM_038204726.1"/>
</dbReference>
<dbReference type="InterPro" id="IPR011993">
    <property type="entry name" value="PH-like_dom_sf"/>
</dbReference>
<dbReference type="InterPro" id="IPR000591">
    <property type="entry name" value="DEP_dom"/>
</dbReference>
<keyword evidence="2" id="KW-0677">Repeat</keyword>
<feature type="domain" description="PH" evidence="5">
    <location>
        <begin position="268"/>
        <end position="378"/>
    </location>
</feature>
<dbReference type="Pfam" id="PF00610">
    <property type="entry name" value="DEP"/>
    <property type="match status" value="1"/>
</dbReference>
<evidence type="ECO:0000256" key="2">
    <source>
        <dbReference type="ARBA" id="ARBA00022737"/>
    </source>
</evidence>
<evidence type="ECO:0000259" key="6">
    <source>
        <dbReference type="PROSITE" id="PS50186"/>
    </source>
</evidence>
<dbReference type="FunFam" id="2.30.29.30:FF:000286">
    <property type="entry name" value="PH-protein kinase domain containing protein"/>
    <property type="match status" value="1"/>
</dbReference>
<feature type="domain" description="DEP" evidence="6">
    <location>
        <begin position="141"/>
        <end position="223"/>
    </location>
</feature>
<dbReference type="CDD" id="cd04371">
    <property type="entry name" value="DEP"/>
    <property type="match status" value="1"/>
</dbReference>
<dbReference type="InterPro" id="IPR036388">
    <property type="entry name" value="WH-like_DNA-bd_sf"/>
</dbReference>
<dbReference type="Gene3D" id="2.30.29.30">
    <property type="entry name" value="Pleckstrin-homology domain (PH domain)/Phosphotyrosine-binding domain (PTB)"/>
    <property type="match status" value="2"/>
</dbReference>
<dbReference type="Pfam" id="PF00169">
    <property type="entry name" value="PH"/>
    <property type="match status" value="2"/>
</dbReference>
<feature type="domain" description="PH" evidence="5">
    <location>
        <begin position="11"/>
        <end position="108"/>
    </location>
</feature>
<dbReference type="EnsemblMetazoa" id="XM_038204726.1">
    <property type="protein sequence ID" value="XP_038060654.1"/>
    <property type="gene ID" value="LOC119731549"/>
</dbReference>
<feature type="compositionally biased region" description="Basic and acidic residues" evidence="4">
    <location>
        <begin position="240"/>
        <end position="251"/>
    </location>
</feature>
<dbReference type="Gene3D" id="1.10.10.10">
    <property type="entry name" value="Winged helix-like DNA-binding domain superfamily/Winged helix DNA-binding domain"/>
    <property type="match status" value="1"/>
</dbReference>
<dbReference type="PANTHER" id="PTHR12092">
    <property type="entry name" value="PLECKSTRIN"/>
    <property type="match status" value="1"/>
</dbReference>
<dbReference type="OrthoDB" id="185175at2759"/>
<dbReference type="SUPFAM" id="SSF50729">
    <property type="entry name" value="PH domain-like"/>
    <property type="match status" value="2"/>
</dbReference>
<keyword evidence="1" id="KW-0597">Phosphoprotein</keyword>
<dbReference type="PANTHER" id="PTHR12092:SF16">
    <property type="entry name" value="PH DOMAIN-CONTAINING PROTEIN"/>
    <property type="match status" value="1"/>
</dbReference>
<evidence type="ECO:0000256" key="1">
    <source>
        <dbReference type="ARBA" id="ARBA00022553"/>
    </source>
</evidence>
<dbReference type="GO" id="GO:0035556">
    <property type="term" value="P:intracellular signal transduction"/>
    <property type="evidence" value="ECO:0007669"/>
    <property type="project" value="InterPro"/>
</dbReference>
<accession>A0A914ABB9</accession>
<organism evidence="7 8">
    <name type="scientific">Patiria miniata</name>
    <name type="common">Bat star</name>
    <name type="synonym">Asterina miniata</name>
    <dbReference type="NCBI Taxonomy" id="46514"/>
    <lineage>
        <taxon>Eukaryota</taxon>
        <taxon>Metazoa</taxon>
        <taxon>Echinodermata</taxon>
        <taxon>Eleutherozoa</taxon>
        <taxon>Asterozoa</taxon>
        <taxon>Asteroidea</taxon>
        <taxon>Valvatacea</taxon>
        <taxon>Valvatida</taxon>
        <taxon>Asterinidae</taxon>
        <taxon>Patiria</taxon>
    </lineage>
</organism>
<evidence type="ECO:0000256" key="4">
    <source>
        <dbReference type="SAM" id="MobiDB-lite"/>
    </source>
</evidence>
<dbReference type="InterPro" id="IPR037370">
    <property type="entry name" value="Pleckstrin"/>
</dbReference>
<reference evidence="7" key="1">
    <citation type="submission" date="2022-11" db="UniProtKB">
        <authorList>
            <consortium name="EnsemblMetazoa"/>
        </authorList>
    </citation>
    <scope>IDENTIFICATION</scope>
</reference>
<evidence type="ECO:0000313" key="7">
    <source>
        <dbReference type="EnsemblMetazoa" id="XP_038060654.1"/>
    </source>
</evidence>
<evidence type="ECO:0000256" key="3">
    <source>
        <dbReference type="ARBA" id="ARBA00022990"/>
    </source>
</evidence>
<dbReference type="OMA" id="VVRNWKV"/>
<sequence length="390" mass="44261">MESEDQSDRRMRLKEGFLVKKGHVRTNWRTRWFVLFKDALAYYKKKDDEYAAGAVILRGCSVLSPCPQYKKKEGVFQVSARDGMELLMQASNETERDEWVKAIGDAIRVCSSVGGENGHQPELSEAQVKRNKDIIQAMQDPDAGIKLKTKTLDGTEYKHCFTGQELVDWLLKWSFAEVRNHAVGIGTDLVTAAHLQPLARCRTLSNCQKSLLDEPRAFYKFSAFHMSAIKALIPSSSDSDSSHDSDAEAKPRSMSAASLKSLKGHGGKAVKQGFMMKRGHLRHTWKARLFVLWDEPPYLTYYRGSKVGEEKPLGEISLRWCKVDIVDASREQPDISLKNKRRQNLFSVTTEKGKTYVMQVGSPEERTEWMRAIMSPSDITHHASEQDKKK</sequence>
<dbReference type="Proteomes" id="UP000887568">
    <property type="component" value="Unplaced"/>
</dbReference>
<dbReference type="AlphaFoldDB" id="A0A914ABB9"/>
<feature type="region of interest" description="Disordered" evidence="4">
    <location>
        <begin position="234"/>
        <end position="264"/>
    </location>
</feature>
<dbReference type="PROSITE" id="PS50186">
    <property type="entry name" value="DEP"/>
    <property type="match status" value="1"/>
</dbReference>
<evidence type="ECO:0000313" key="8">
    <source>
        <dbReference type="Proteomes" id="UP000887568"/>
    </source>
</evidence>
<dbReference type="SMART" id="SM00049">
    <property type="entry name" value="DEP"/>
    <property type="match status" value="1"/>
</dbReference>
<keyword evidence="3" id="KW-0007">Acetylation</keyword>
<proteinExistence type="predicted"/>
<dbReference type="GeneID" id="119731549"/>
<dbReference type="InterPro" id="IPR036390">
    <property type="entry name" value="WH_DNA-bd_sf"/>
</dbReference>
<dbReference type="PROSITE" id="PS50003">
    <property type="entry name" value="PH_DOMAIN"/>
    <property type="match status" value="2"/>
</dbReference>
<dbReference type="GO" id="GO:0005886">
    <property type="term" value="C:plasma membrane"/>
    <property type="evidence" value="ECO:0007669"/>
    <property type="project" value="TreeGrafter"/>
</dbReference>
<dbReference type="SMART" id="SM00233">
    <property type="entry name" value="PH"/>
    <property type="match status" value="2"/>
</dbReference>
<evidence type="ECO:0000259" key="5">
    <source>
        <dbReference type="PROSITE" id="PS50003"/>
    </source>
</evidence>